<organism evidence="2 3">
    <name type="scientific">Arabis alpina</name>
    <name type="common">Alpine rock-cress</name>
    <dbReference type="NCBI Taxonomy" id="50452"/>
    <lineage>
        <taxon>Eukaryota</taxon>
        <taxon>Viridiplantae</taxon>
        <taxon>Streptophyta</taxon>
        <taxon>Embryophyta</taxon>
        <taxon>Tracheophyta</taxon>
        <taxon>Spermatophyta</taxon>
        <taxon>Magnoliopsida</taxon>
        <taxon>eudicotyledons</taxon>
        <taxon>Gunneridae</taxon>
        <taxon>Pentapetalae</taxon>
        <taxon>rosids</taxon>
        <taxon>malvids</taxon>
        <taxon>Brassicales</taxon>
        <taxon>Brassicaceae</taxon>
        <taxon>Arabideae</taxon>
        <taxon>Arabis</taxon>
    </lineage>
</organism>
<sequence>MEPTADHDSFEEGNGFGTHHELEMREIFNPCPTIPNATGAIPYDGLSTEVHDLQTLYAAFNDPSVHDDKITGKRKIAEDDDEFTPRKHSIREIGEGSGASPQNITKIQVTVDPKPPDST</sequence>
<accession>A0A087H2R3</accession>
<dbReference type="Gramene" id="KFK36415">
    <property type="protein sequence ID" value="KFK36415"/>
    <property type="gene ID" value="AALP_AA4G121100"/>
</dbReference>
<proteinExistence type="predicted"/>
<evidence type="ECO:0000313" key="3">
    <source>
        <dbReference type="Proteomes" id="UP000029120"/>
    </source>
</evidence>
<protein>
    <submittedName>
        <fullName evidence="2">Uncharacterized protein</fullName>
    </submittedName>
</protein>
<dbReference type="EMBL" id="CM002872">
    <property type="protein sequence ID" value="KFK36415.1"/>
    <property type="molecule type" value="Genomic_DNA"/>
</dbReference>
<evidence type="ECO:0000256" key="1">
    <source>
        <dbReference type="SAM" id="MobiDB-lite"/>
    </source>
</evidence>
<gene>
    <name evidence="2" type="ordered locus">AALP_Aa4g121100</name>
</gene>
<dbReference type="AlphaFoldDB" id="A0A087H2R3"/>
<reference evidence="3" key="1">
    <citation type="journal article" date="2015" name="Nat. Plants">
        <title>Genome expansion of Arabis alpina linked with retrotransposition and reduced symmetric DNA methylation.</title>
        <authorList>
            <person name="Willing E.M."/>
            <person name="Rawat V."/>
            <person name="Mandakova T."/>
            <person name="Maumus F."/>
            <person name="James G.V."/>
            <person name="Nordstroem K.J."/>
            <person name="Becker C."/>
            <person name="Warthmann N."/>
            <person name="Chica C."/>
            <person name="Szarzynska B."/>
            <person name="Zytnicki M."/>
            <person name="Albani M.C."/>
            <person name="Kiefer C."/>
            <person name="Bergonzi S."/>
            <person name="Castaings L."/>
            <person name="Mateos J.L."/>
            <person name="Berns M.C."/>
            <person name="Bujdoso N."/>
            <person name="Piofczyk T."/>
            <person name="de Lorenzo L."/>
            <person name="Barrero-Sicilia C."/>
            <person name="Mateos I."/>
            <person name="Piednoel M."/>
            <person name="Hagmann J."/>
            <person name="Chen-Min-Tao R."/>
            <person name="Iglesias-Fernandez R."/>
            <person name="Schuster S.C."/>
            <person name="Alonso-Blanco C."/>
            <person name="Roudier F."/>
            <person name="Carbonero P."/>
            <person name="Paz-Ares J."/>
            <person name="Davis S.J."/>
            <person name="Pecinka A."/>
            <person name="Quesneville H."/>
            <person name="Colot V."/>
            <person name="Lysak M.A."/>
            <person name="Weigel D."/>
            <person name="Coupland G."/>
            <person name="Schneeberger K."/>
        </authorList>
    </citation>
    <scope>NUCLEOTIDE SEQUENCE [LARGE SCALE GENOMIC DNA]</scope>
    <source>
        <strain evidence="3">cv. Pajares</strain>
    </source>
</reference>
<evidence type="ECO:0000313" key="2">
    <source>
        <dbReference type="EMBL" id="KFK36415.1"/>
    </source>
</evidence>
<feature type="compositionally biased region" description="Polar residues" evidence="1">
    <location>
        <begin position="99"/>
        <end position="108"/>
    </location>
</feature>
<dbReference type="Proteomes" id="UP000029120">
    <property type="component" value="Chromosome 4"/>
</dbReference>
<name>A0A087H2R3_ARAAL</name>
<keyword evidence="3" id="KW-1185">Reference proteome</keyword>
<feature type="region of interest" description="Disordered" evidence="1">
    <location>
        <begin position="91"/>
        <end position="119"/>
    </location>
</feature>